<dbReference type="InterPro" id="IPR046461">
    <property type="entry name" value="TerL_ATPase"/>
</dbReference>
<evidence type="ECO:0000313" key="3">
    <source>
        <dbReference type="EMBL" id="QDA55573.1"/>
    </source>
</evidence>
<dbReference type="Gene3D" id="3.40.50.300">
    <property type="entry name" value="P-loop containing nucleotide triphosphate hydrolases"/>
    <property type="match status" value="1"/>
</dbReference>
<dbReference type="Pfam" id="PF20441">
    <property type="entry name" value="TerL_nuclease"/>
    <property type="match status" value="1"/>
</dbReference>
<evidence type="ECO:0000259" key="2">
    <source>
        <dbReference type="Pfam" id="PF20441"/>
    </source>
</evidence>
<accession>A0ABX5VHJ6</accession>
<reference evidence="4" key="1">
    <citation type="submission" date="2019-06" db="EMBL/GenBank/DDBJ databases">
        <authorList>
            <person name="Oh B.S."/>
        </authorList>
    </citation>
    <scope>NUCLEOTIDE SEQUENCE [LARGE SCALE GENOMIC DNA]</scope>
    <source>
        <strain evidence="4">KGMB03119</strain>
    </source>
</reference>
<dbReference type="InterPro" id="IPR027417">
    <property type="entry name" value="P-loop_NTPase"/>
</dbReference>
<sequence length="568" mass="63943">MTAKKIRDYCAIAADYTARVLDGSQLACKWVKLACQRQRDDLKRWKEDGPFVWDPEAASRVCRFIELLTHTKGELAGQRIKLEPWQVFILTTAFGWRRREDGGRRFRRVYIEVARGNGKSCLSSGVALYCLVADNEPGAEVYSFATTRDQAKIIFGDAKRMAETNLPLRKRFGLEVLANALYVPSTGSTFQAKSAEGSTLDGLNTHLAVVDELHAHKTRAVYDVVETSLGKRRSSLLWCITTAGFDTSGICYEVRTMSTRVLERQAVDETQFAIIYTADEEDNWTTLEALEKANPNWGVSVRPEMILSLLAKAKALPSAINNFKTKHLDIWCSASNAWMDMGAWAQCEDHSLRLEDFEGERCIIGLDLGSKNDMTAKVKVFPIETDGPTRYAVFCDFYLPERAVENAVNSQYSGWAEEGLLHVTPGAMTDLNVVEEDLREDLSRFNVEAVVYDPWQATQMATTLSEDDAPMVECRMTVQNMSDPMKSVEALVLDRRLLHDGNPILTWMMGNVVAKLDAKDNIFPRKERYEQKIDGVIALIMAMGNALADDNDDFKGFVESGQETFFEW</sequence>
<dbReference type="Proteomes" id="UP000308889">
    <property type="component" value="Chromosome"/>
</dbReference>
<keyword evidence="4" id="KW-1185">Reference proteome</keyword>
<dbReference type="PANTHER" id="PTHR41287">
    <property type="match status" value="1"/>
</dbReference>
<feature type="domain" description="Terminase large subunit-like endonuclease" evidence="2">
    <location>
        <begin position="268"/>
        <end position="548"/>
    </location>
</feature>
<feature type="domain" description="Terminase large subunit-like ATPase" evidence="1">
    <location>
        <begin position="84"/>
        <end position="256"/>
    </location>
</feature>
<organism evidence="3 4">
    <name type="scientific">Sutterella faecalis</name>
    <dbReference type="NCBI Taxonomy" id="2584944"/>
    <lineage>
        <taxon>Bacteria</taxon>
        <taxon>Pseudomonadati</taxon>
        <taxon>Pseudomonadota</taxon>
        <taxon>Betaproteobacteria</taxon>
        <taxon>Burkholderiales</taxon>
        <taxon>Sutterellaceae</taxon>
        <taxon>Sutterella</taxon>
    </lineage>
</organism>
<protein>
    <submittedName>
        <fullName evidence="3">Terminase large subunit</fullName>
    </submittedName>
</protein>
<gene>
    <name evidence="3" type="ORF">FG381_11885</name>
</gene>
<dbReference type="InterPro" id="IPR005021">
    <property type="entry name" value="Terminase_largesu-like"/>
</dbReference>
<name>A0ABX5VHJ6_9BURK</name>
<dbReference type="RefSeq" id="WP_139688981.1">
    <property type="nucleotide sequence ID" value="NZ_CP040882.1"/>
</dbReference>
<dbReference type="InterPro" id="IPR046462">
    <property type="entry name" value="TerL_nuclease"/>
</dbReference>
<evidence type="ECO:0000313" key="4">
    <source>
        <dbReference type="Proteomes" id="UP000308889"/>
    </source>
</evidence>
<proteinExistence type="predicted"/>
<dbReference type="PANTHER" id="PTHR41287:SF1">
    <property type="entry name" value="PROTEIN YMFN"/>
    <property type="match status" value="1"/>
</dbReference>
<dbReference type="Pfam" id="PF03354">
    <property type="entry name" value="TerL_ATPase"/>
    <property type="match status" value="1"/>
</dbReference>
<dbReference type="EMBL" id="CP040882">
    <property type="protein sequence ID" value="QDA55573.1"/>
    <property type="molecule type" value="Genomic_DNA"/>
</dbReference>
<evidence type="ECO:0000259" key="1">
    <source>
        <dbReference type="Pfam" id="PF03354"/>
    </source>
</evidence>